<gene>
    <name evidence="2" type="ORF">BC781_10680</name>
</gene>
<dbReference type="InterPro" id="IPR016181">
    <property type="entry name" value="Acyl_CoA_acyltransferase"/>
</dbReference>
<feature type="domain" description="N-acetyltransferase" evidence="1">
    <location>
        <begin position="2"/>
        <end position="154"/>
    </location>
</feature>
<name>A0A315ZU20_SEDFL</name>
<protein>
    <submittedName>
        <fullName evidence="2">Acetyltransferase (GNAT) family protein</fullName>
    </submittedName>
</protein>
<evidence type="ECO:0000313" key="3">
    <source>
        <dbReference type="Proteomes" id="UP000245535"/>
    </source>
</evidence>
<dbReference type="RefSeq" id="WP_109620978.1">
    <property type="nucleotide sequence ID" value="NZ_QGDO01000006.1"/>
</dbReference>
<dbReference type="AlphaFoldDB" id="A0A315ZU20"/>
<evidence type="ECO:0000259" key="1">
    <source>
        <dbReference type="PROSITE" id="PS51186"/>
    </source>
</evidence>
<sequence>MKRLRLFTTEHDHFQKAWQLYEDAFPIDEKRELGLQKEIIKNPKYHFDVIFDEDDFVGFLLWWEFESFRYIEHLATLSVHRGKGYGKQIVKQFISESEDVIILEVDLPKDEVSKRRINFYERIDFKLNQYPYKQLPLRKGGEYVDMLLMSSPQILSKQDVDRFKEQFKTECYEPYFLG</sequence>
<comment type="caution">
    <text evidence="2">The sequence shown here is derived from an EMBL/GenBank/DDBJ whole genome shotgun (WGS) entry which is preliminary data.</text>
</comment>
<dbReference type="SUPFAM" id="SSF55729">
    <property type="entry name" value="Acyl-CoA N-acyltransferases (Nat)"/>
    <property type="match status" value="1"/>
</dbReference>
<keyword evidence="3" id="KW-1185">Reference proteome</keyword>
<dbReference type="Pfam" id="PF00583">
    <property type="entry name" value="Acetyltransf_1"/>
    <property type="match status" value="1"/>
</dbReference>
<dbReference type="OrthoDB" id="9127144at2"/>
<dbReference type="Gene3D" id="3.40.630.30">
    <property type="match status" value="1"/>
</dbReference>
<reference evidence="2 3" key="1">
    <citation type="submission" date="2018-03" db="EMBL/GenBank/DDBJ databases">
        <title>Genomic Encyclopedia of Archaeal and Bacterial Type Strains, Phase II (KMG-II): from individual species to whole genera.</title>
        <authorList>
            <person name="Goeker M."/>
        </authorList>
    </citation>
    <scope>NUCLEOTIDE SEQUENCE [LARGE SCALE GENOMIC DNA]</scope>
    <source>
        <strain evidence="2 3">DSM 28229</strain>
    </source>
</reference>
<dbReference type="GO" id="GO:0016747">
    <property type="term" value="F:acyltransferase activity, transferring groups other than amino-acyl groups"/>
    <property type="evidence" value="ECO:0007669"/>
    <property type="project" value="InterPro"/>
</dbReference>
<accession>A0A315ZU20</accession>
<organism evidence="2 3">
    <name type="scientific">Sediminitomix flava</name>
    <dbReference type="NCBI Taxonomy" id="379075"/>
    <lineage>
        <taxon>Bacteria</taxon>
        <taxon>Pseudomonadati</taxon>
        <taxon>Bacteroidota</taxon>
        <taxon>Cytophagia</taxon>
        <taxon>Cytophagales</taxon>
        <taxon>Flammeovirgaceae</taxon>
        <taxon>Sediminitomix</taxon>
    </lineage>
</organism>
<dbReference type="CDD" id="cd04301">
    <property type="entry name" value="NAT_SF"/>
    <property type="match status" value="1"/>
</dbReference>
<keyword evidence="2" id="KW-0808">Transferase</keyword>
<dbReference type="PROSITE" id="PS51186">
    <property type="entry name" value="GNAT"/>
    <property type="match status" value="1"/>
</dbReference>
<dbReference type="EMBL" id="QGDO01000006">
    <property type="protein sequence ID" value="PWJ39179.1"/>
    <property type="molecule type" value="Genomic_DNA"/>
</dbReference>
<dbReference type="Proteomes" id="UP000245535">
    <property type="component" value="Unassembled WGS sequence"/>
</dbReference>
<evidence type="ECO:0000313" key="2">
    <source>
        <dbReference type="EMBL" id="PWJ39179.1"/>
    </source>
</evidence>
<dbReference type="InterPro" id="IPR000182">
    <property type="entry name" value="GNAT_dom"/>
</dbReference>
<proteinExistence type="predicted"/>